<evidence type="ECO:0008006" key="3">
    <source>
        <dbReference type="Google" id="ProtNLM"/>
    </source>
</evidence>
<dbReference type="KEGG" id="cnan:A2G96_12980"/>
<evidence type="ECO:0000313" key="1">
    <source>
        <dbReference type="EMBL" id="AMR78582.1"/>
    </source>
</evidence>
<gene>
    <name evidence="1" type="ORF">A2G96_12980</name>
</gene>
<dbReference type="InterPro" id="IPR006881">
    <property type="entry name" value="RepA_C"/>
</dbReference>
<dbReference type="RefSeq" id="WP_062799785.1">
    <property type="nucleotide sequence ID" value="NZ_CP014844.1"/>
</dbReference>
<name>A0A142JKH0_9BURK</name>
<evidence type="ECO:0000313" key="2">
    <source>
        <dbReference type="Proteomes" id="UP000075238"/>
    </source>
</evidence>
<accession>A0A142JKH0</accession>
<dbReference type="STRING" id="1796606.A2G96_12980"/>
<dbReference type="Proteomes" id="UP000075238">
    <property type="component" value="Chromosome 1"/>
</dbReference>
<dbReference type="Pfam" id="PF04796">
    <property type="entry name" value="RepA_C"/>
    <property type="match status" value="1"/>
</dbReference>
<protein>
    <recommendedName>
        <fullName evidence="3">Pirin</fullName>
    </recommendedName>
</protein>
<reference evidence="1 2" key="1">
    <citation type="submission" date="2016-03" db="EMBL/GenBank/DDBJ databases">
        <title>Complete genome sequence of a novel chlorpyrifos degrading bacterium, Cupriavidus nantongensis sp. X1.</title>
        <authorList>
            <person name="Fang L."/>
        </authorList>
    </citation>
    <scope>NUCLEOTIDE SEQUENCE [LARGE SCALE GENOMIC DNA]</scope>
    <source>
        <strain evidence="1 2">X1</strain>
    </source>
</reference>
<proteinExistence type="predicted"/>
<keyword evidence="2" id="KW-1185">Reference proteome</keyword>
<organism evidence="1 2">
    <name type="scientific">Cupriavidus nantongensis</name>
    <dbReference type="NCBI Taxonomy" id="1796606"/>
    <lineage>
        <taxon>Bacteria</taxon>
        <taxon>Pseudomonadati</taxon>
        <taxon>Pseudomonadota</taxon>
        <taxon>Betaproteobacteria</taxon>
        <taxon>Burkholderiales</taxon>
        <taxon>Burkholderiaceae</taxon>
        <taxon>Cupriavidus</taxon>
    </lineage>
</organism>
<dbReference type="EMBL" id="CP014844">
    <property type="protein sequence ID" value="AMR78582.1"/>
    <property type="molecule type" value="Genomic_DNA"/>
</dbReference>
<dbReference type="AlphaFoldDB" id="A0A142JKH0"/>
<sequence>MAELELVAPAATRRPKVVAGEKVIHASTVIAARKPGLDEVGFGAKCLVSASLPYRNPKPEQLVNGAWLRHNGNYALWVQGGINGIPYGIYPRLFVMWLTSEALRTGSRKIHTGGTFAEFCRKLNIDRSRGKRGAGKALIEQADRFLQSRAAFVTLPAHLATGKRADFLSAKLKHTDLLSFADGYSLFFDPDEQASQQGSLFSSEITLTENFFDEITAHCIPVDLRAVTALQRSPMDLDIYQWLAYRMFKLTKPAYPTWEQLYQQFGSNYGRLRDFRSEFIESLKRVHLVYPGLRVSEAEGGSGLVLYPSPTPVAPTSLPAARNASEASPQLLLVS</sequence>